<keyword evidence="4" id="KW-1185">Reference proteome</keyword>
<accession>A0A8H3FKF4</accession>
<dbReference type="InterPro" id="IPR051260">
    <property type="entry name" value="Diverse_substr_monoxygenases"/>
</dbReference>
<dbReference type="NCBIfam" id="TIGR03860">
    <property type="entry name" value="FMN_nitrolo"/>
    <property type="match status" value="1"/>
</dbReference>
<dbReference type="SUPFAM" id="SSF51679">
    <property type="entry name" value="Bacterial luciferase-like"/>
    <property type="match status" value="1"/>
</dbReference>
<dbReference type="Proteomes" id="UP000664521">
    <property type="component" value="Unassembled WGS sequence"/>
</dbReference>
<name>A0A8H3FKF4_9LECA</name>
<dbReference type="GO" id="GO:0016705">
    <property type="term" value="F:oxidoreductase activity, acting on paired donors, with incorporation or reduction of molecular oxygen"/>
    <property type="evidence" value="ECO:0007669"/>
    <property type="project" value="InterPro"/>
</dbReference>
<dbReference type="InterPro" id="IPR011251">
    <property type="entry name" value="Luciferase-like_dom"/>
</dbReference>
<dbReference type="Pfam" id="PF00296">
    <property type="entry name" value="Bac_luciferase"/>
    <property type="match status" value="1"/>
</dbReference>
<gene>
    <name evidence="3" type="ORF">HETSPECPRED_006282</name>
</gene>
<dbReference type="AlphaFoldDB" id="A0A8H3FKF4"/>
<comment type="caution">
    <text evidence="3">The sequence shown here is derived from an EMBL/GenBank/DDBJ whole genome shotgun (WGS) entry which is preliminary data.</text>
</comment>
<dbReference type="Gene3D" id="3.20.20.30">
    <property type="entry name" value="Luciferase-like domain"/>
    <property type="match status" value="1"/>
</dbReference>
<evidence type="ECO:0000259" key="2">
    <source>
        <dbReference type="Pfam" id="PF00296"/>
    </source>
</evidence>
<proteinExistence type="inferred from homology"/>
<dbReference type="InterPro" id="IPR016215">
    <property type="entry name" value="NTA_MOA"/>
</dbReference>
<comment type="similarity">
    <text evidence="1">Belongs to the NtaA/SnaA/DszA monooxygenase family.</text>
</comment>
<feature type="domain" description="Luciferase-like" evidence="2">
    <location>
        <begin position="1"/>
        <end position="305"/>
    </location>
</feature>
<dbReference type="OrthoDB" id="5561043at2759"/>
<organism evidence="3 4">
    <name type="scientific">Heterodermia speciosa</name>
    <dbReference type="NCBI Taxonomy" id="116794"/>
    <lineage>
        <taxon>Eukaryota</taxon>
        <taxon>Fungi</taxon>
        <taxon>Dikarya</taxon>
        <taxon>Ascomycota</taxon>
        <taxon>Pezizomycotina</taxon>
        <taxon>Lecanoromycetes</taxon>
        <taxon>OSLEUM clade</taxon>
        <taxon>Lecanoromycetidae</taxon>
        <taxon>Caliciales</taxon>
        <taxon>Physciaceae</taxon>
        <taxon>Heterodermia</taxon>
    </lineage>
</organism>
<evidence type="ECO:0000256" key="1">
    <source>
        <dbReference type="ARBA" id="ARBA00033748"/>
    </source>
</evidence>
<reference evidence="3" key="1">
    <citation type="submission" date="2021-03" db="EMBL/GenBank/DDBJ databases">
        <authorList>
            <person name="Tagirdzhanova G."/>
        </authorList>
    </citation>
    <scope>NUCLEOTIDE SEQUENCE</scope>
</reference>
<dbReference type="PIRSF" id="PIRSF000337">
    <property type="entry name" value="NTA_MOA"/>
    <property type="match status" value="1"/>
</dbReference>
<dbReference type="InterPro" id="IPR036661">
    <property type="entry name" value="Luciferase-like_sf"/>
</dbReference>
<dbReference type="PANTHER" id="PTHR30011:SF41">
    <property type="entry name" value="XENOBIOTIC COMPOUND MONOOXYGENASE, DSZA FAMILY (AFU_ORTHOLOGUE AFUA_3G15040)"/>
    <property type="match status" value="1"/>
</dbReference>
<protein>
    <recommendedName>
        <fullName evidence="2">Luciferase-like domain-containing protein</fullName>
    </recommendedName>
</protein>
<dbReference type="GO" id="GO:0004497">
    <property type="term" value="F:monooxygenase activity"/>
    <property type="evidence" value="ECO:0007669"/>
    <property type="project" value="InterPro"/>
</dbReference>
<dbReference type="EMBL" id="CAJPDS010000041">
    <property type="protein sequence ID" value="CAF9926251.1"/>
    <property type="molecule type" value="Genomic_DNA"/>
</dbReference>
<sequence length="388" mass="43329">MAAVTKSLSFGITSSTTYEHPFSLARRFSTLDHLTKGRVAWNIVTSYLENAARNFGLDTQIPHDTRYAKAEEYVNVTYKLWEGSWRDDAVVQDHRTRQYTVPGRVRRINHEGEWFKSAGPHQIEPSPQRTPFIFQAGTSRAGKIFATKHAEAMFLPGMEARVIKQGVSSIRELAQDIGREPGSIKFIAGVIILVDETDEKAQAKYEEYLSYADDDGTLALFGGWYGVDIDKWGDDEDFRFAPGLAGPVQGMLEAWSATVPGGANIKWTKKRIARELALGGPHLKAIGSPKTVADLLQSFIDETGIDGFNISYAVSPGNYEDIIKYLFPELRARGVFWNDYAVPGGTARENFLADRQGPRVRTDHPASKYRWKAGEDTPEYARESKVPA</sequence>
<evidence type="ECO:0000313" key="3">
    <source>
        <dbReference type="EMBL" id="CAF9926251.1"/>
    </source>
</evidence>
<evidence type="ECO:0000313" key="4">
    <source>
        <dbReference type="Proteomes" id="UP000664521"/>
    </source>
</evidence>
<dbReference type="PANTHER" id="PTHR30011">
    <property type="entry name" value="ALKANESULFONATE MONOOXYGENASE-RELATED"/>
    <property type="match status" value="1"/>
</dbReference>